<accession>A0A328JU70</accession>
<dbReference type="InterPro" id="IPR016181">
    <property type="entry name" value="Acyl_CoA_acyltransferase"/>
</dbReference>
<evidence type="ECO:0000313" key="2">
    <source>
        <dbReference type="Proteomes" id="UP000249123"/>
    </source>
</evidence>
<dbReference type="STRING" id="1280941.HY2_03175"/>
<dbReference type="PANTHER" id="PTHR43610:SF1">
    <property type="entry name" value="N-ACETYLTRANSFERASE DOMAIN-CONTAINING PROTEIN"/>
    <property type="match status" value="1"/>
</dbReference>
<dbReference type="InterPro" id="IPR000182">
    <property type="entry name" value="GNAT_dom"/>
</dbReference>
<dbReference type="eggNOG" id="COG1670">
    <property type="taxonomic scope" value="Bacteria"/>
</dbReference>
<dbReference type="GO" id="GO:0016747">
    <property type="term" value="F:acyltransferase activity, transferring groups other than amino-acyl groups"/>
    <property type="evidence" value="ECO:0007669"/>
    <property type="project" value="InterPro"/>
</dbReference>
<proteinExistence type="predicted"/>
<sequence>MQLAPVTLENRFARLVPFDLERHAADLRDMAERSGERLATWPYFNPPGDWITPWVATIRKRAEAGTLIPFAVILPDGRFAGMTAYLSPDATSKHVEVGMTIYAPEFQGREVNPACKHLLLAHAFNQGAIRVFFNVDERNKRSQSAVRKLGGVQEGILRDNRILPDGFVRSTVVFSILAREWPGVKAGLEARLARFEEQDG</sequence>
<comment type="caution">
    <text evidence="1">The sequence shown here is derived from an EMBL/GenBank/DDBJ whole genome shotgun (WGS) entry which is preliminary data.</text>
</comment>
<dbReference type="SUPFAM" id="SSF55729">
    <property type="entry name" value="Acyl-CoA N-acyltransferases (Nat)"/>
    <property type="match status" value="1"/>
</dbReference>
<dbReference type="Proteomes" id="UP000249123">
    <property type="component" value="Unassembled WGS sequence"/>
</dbReference>
<keyword evidence="2" id="KW-1185">Reference proteome</keyword>
<dbReference type="PROSITE" id="PS51186">
    <property type="entry name" value="GNAT"/>
    <property type="match status" value="1"/>
</dbReference>
<evidence type="ECO:0000313" key="1">
    <source>
        <dbReference type="EMBL" id="RAN33208.1"/>
    </source>
</evidence>
<dbReference type="Gene3D" id="3.40.630.30">
    <property type="match status" value="1"/>
</dbReference>
<organism evidence="1 2">
    <name type="scientific">Hyphomonas pacifica</name>
    <dbReference type="NCBI Taxonomy" id="1280941"/>
    <lineage>
        <taxon>Bacteria</taxon>
        <taxon>Pseudomonadati</taxon>
        <taxon>Pseudomonadota</taxon>
        <taxon>Alphaproteobacteria</taxon>
        <taxon>Hyphomonadales</taxon>
        <taxon>Hyphomonadaceae</taxon>
        <taxon>Hyphomonas</taxon>
    </lineage>
</organism>
<dbReference type="RefSeq" id="WP_034827599.1">
    <property type="nucleotide sequence ID" value="NZ_AWFA01000034.1"/>
</dbReference>
<accession>A0A062U0D2</accession>
<dbReference type="EMBL" id="AWFB01000023">
    <property type="protein sequence ID" value="RAN33208.1"/>
    <property type="molecule type" value="Genomic_DNA"/>
</dbReference>
<reference evidence="1 2" key="1">
    <citation type="submission" date="2013-04" db="EMBL/GenBank/DDBJ databases">
        <title>Hyphomonas sp. T24B3 Genome Sequencing.</title>
        <authorList>
            <person name="Lai Q."/>
            <person name="Shao Z."/>
        </authorList>
    </citation>
    <scope>NUCLEOTIDE SEQUENCE [LARGE SCALE GENOMIC DNA]</scope>
    <source>
        <strain evidence="1 2">T24B3</strain>
    </source>
</reference>
<name>A0A062U0D2_9PROT</name>
<protein>
    <submittedName>
        <fullName evidence="1">Uncharacterized protein</fullName>
    </submittedName>
</protein>
<gene>
    <name evidence="1" type="ORF">HY3_02340</name>
</gene>
<dbReference type="Pfam" id="PF13302">
    <property type="entry name" value="Acetyltransf_3"/>
    <property type="match status" value="1"/>
</dbReference>
<dbReference type="AlphaFoldDB" id="A0A062U0D2"/>
<dbReference type="OrthoDB" id="5295305at2"/>
<dbReference type="PANTHER" id="PTHR43610">
    <property type="entry name" value="BLL6696 PROTEIN"/>
    <property type="match status" value="1"/>
</dbReference>